<dbReference type="Proteomes" id="UP001370490">
    <property type="component" value="Unassembled WGS sequence"/>
</dbReference>
<reference evidence="2 3" key="1">
    <citation type="submission" date="2023-12" db="EMBL/GenBank/DDBJ databases">
        <title>A high-quality genome assembly for Dillenia turbinata (Dilleniales).</title>
        <authorList>
            <person name="Chanderbali A."/>
        </authorList>
    </citation>
    <scope>NUCLEOTIDE SEQUENCE [LARGE SCALE GENOMIC DNA]</scope>
    <source>
        <strain evidence="2">LSX21</strain>
        <tissue evidence="2">Leaf</tissue>
    </source>
</reference>
<comment type="caution">
    <text evidence="2">The sequence shown here is derived from an EMBL/GenBank/DDBJ whole genome shotgun (WGS) entry which is preliminary data.</text>
</comment>
<feature type="signal peptide" evidence="1">
    <location>
        <begin position="1"/>
        <end position="23"/>
    </location>
</feature>
<dbReference type="EMBL" id="JBAMMX010000006">
    <property type="protein sequence ID" value="KAK6938959.1"/>
    <property type="molecule type" value="Genomic_DNA"/>
</dbReference>
<feature type="chain" id="PRO_5042999655" evidence="1">
    <location>
        <begin position="24"/>
        <end position="69"/>
    </location>
</feature>
<accession>A0AAN8VWA9</accession>
<keyword evidence="3" id="KW-1185">Reference proteome</keyword>
<protein>
    <submittedName>
        <fullName evidence="2">Uncharacterized protein</fullName>
    </submittedName>
</protein>
<keyword evidence="1" id="KW-0732">Signal</keyword>
<evidence type="ECO:0000313" key="3">
    <source>
        <dbReference type="Proteomes" id="UP001370490"/>
    </source>
</evidence>
<evidence type="ECO:0000313" key="2">
    <source>
        <dbReference type="EMBL" id="KAK6938959.1"/>
    </source>
</evidence>
<organism evidence="2 3">
    <name type="scientific">Dillenia turbinata</name>
    <dbReference type="NCBI Taxonomy" id="194707"/>
    <lineage>
        <taxon>Eukaryota</taxon>
        <taxon>Viridiplantae</taxon>
        <taxon>Streptophyta</taxon>
        <taxon>Embryophyta</taxon>
        <taxon>Tracheophyta</taxon>
        <taxon>Spermatophyta</taxon>
        <taxon>Magnoliopsida</taxon>
        <taxon>eudicotyledons</taxon>
        <taxon>Gunneridae</taxon>
        <taxon>Pentapetalae</taxon>
        <taxon>Dilleniales</taxon>
        <taxon>Dilleniaceae</taxon>
        <taxon>Dillenia</taxon>
    </lineage>
</organism>
<evidence type="ECO:0000256" key="1">
    <source>
        <dbReference type="SAM" id="SignalP"/>
    </source>
</evidence>
<dbReference type="AlphaFoldDB" id="A0AAN8VWA9"/>
<proteinExistence type="predicted"/>
<sequence length="69" mass="7718">MTTSKFLIAVLLLSALLLQLVQADQAFHATILCLGMRCQVSVSIKAEDVPQSLWNLLRPVQLCAPRHFR</sequence>
<gene>
    <name evidence="2" type="ORF">RJ641_032467</name>
</gene>
<name>A0AAN8VWA9_9MAGN</name>